<keyword evidence="2" id="KW-1185">Reference proteome</keyword>
<accession>A0A4C1US80</accession>
<gene>
    <name evidence="1" type="ORF">EVAR_24553_1</name>
</gene>
<evidence type="ECO:0000313" key="1">
    <source>
        <dbReference type="EMBL" id="GBP28877.1"/>
    </source>
</evidence>
<protein>
    <submittedName>
        <fullName evidence="1">Uncharacterized protein</fullName>
    </submittedName>
</protein>
<organism evidence="1 2">
    <name type="scientific">Eumeta variegata</name>
    <name type="common">Bagworm moth</name>
    <name type="synonym">Eumeta japonica</name>
    <dbReference type="NCBI Taxonomy" id="151549"/>
    <lineage>
        <taxon>Eukaryota</taxon>
        <taxon>Metazoa</taxon>
        <taxon>Ecdysozoa</taxon>
        <taxon>Arthropoda</taxon>
        <taxon>Hexapoda</taxon>
        <taxon>Insecta</taxon>
        <taxon>Pterygota</taxon>
        <taxon>Neoptera</taxon>
        <taxon>Endopterygota</taxon>
        <taxon>Lepidoptera</taxon>
        <taxon>Glossata</taxon>
        <taxon>Ditrysia</taxon>
        <taxon>Tineoidea</taxon>
        <taxon>Psychidae</taxon>
        <taxon>Oiketicinae</taxon>
        <taxon>Eumeta</taxon>
    </lineage>
</organism>
<reference evidence="1 2" key="1">
    <citation type="journal article" date="2019" name="Commun. Biol.">
        <title>The bagworm genome reveals a unique fibroin gene that provides high tensile strength.</title>
        <authorList>
            <person name="Kono N."/>
            <person name="Nakamura H."/>
            <person name="Ohtoshi R."/>
            <person name="Tomita M."/>
            <person name="Numata K."/>
            <person name="Arakawa K."/>
        </authorList>
    </citation>
    <scope>NUCLEOTIDE SEQUENCE [LARGE SCALE GENOMIC DNA]</scope>
</reference>
<sequence>MAKRTLGWNVEAPGAAGAGLRGGRAPCARSPTPKYWICNFPFVMFLRRRRVRETGRGRPHEGVPVPL</sequence>
<name>A0A4C1US80_EUMVA</name>
<comment type="caution">
    <text evidence="1">The sequence shown here is derived from an EMBL/GenBank/DDBJ whole genome shotgun (WGS) entry which is preliminary data.</text>
</comment>
<dbReference type="EMBL" id="BGZK01000212">
    <property type="protein sequence ID" value="GBP28877.1"/>
    <property type="molecule type" value="Genomic_DNA"/>
</dbReference>
<dbReference type="AlphaFoldDB" id="A0A4C1US80"/>
<proteinExistence type="predicted"/>
<dbReference type="Proteomes" id="UP000299102">
    <property type="component" value="Unassembled WGS sequence"/>
</dbReference>
<evidence type="ECO:0000313" key="2">
    <source>
        <dbReference type="Proteomes" id="UP000299102"/>
    </source>
</evidence>